<feature type="compositionally biased region" description="Basic and acidic residues" evidence="1">
    <location>
        <begin position="14"/>
        <end position="34"/>
    </location>
</feature>
<organism evidence="2 3">
    <name type="scientific">Brassica rapa subsp. trilocularis</name>
    <dbReference type="NCBI Taxonomy" id="1813537"/>
    <lineage>
        <taxon>Eukaryota</taxon>
        <taxon>Viridiplantae</taxon>
        <taxon>Streptophyta</taxon>
        <taxon>Embryophyta</taxon>
        <taxon>Tracheophyta</taxon>
        <taxon>Spermatophyta</taxon>
        <taxon>Magnoliopsida</taxon>
        <taxon>eudicotyledons</taxon>
        <taxon>Gunneridae</taxon>
        <taxon>Pentapetalae</taxon>
        <taxon>rosids</taxon>
        <taxon>malvids</taxon>
        <taxon>Brassicales</taxon>
        <taxon>Brassicaceae</taxon>
        <taxon>Brassiceae</taxon>
        <taxon>Brassica</taxon>
    </lineage>
</organism>
<dbReference type="EMBL" id="JADBGQ010000010">
    <property type="protein sequence ID" value="KAG5375421.1"/>
    <property type="molecule type" value="Genomic_DNA"/>
</dbReference>
<dbReference type="Proteomes" id="UP000823674">
    <property type="component" value="Chromosome A10"/>
</dbReference>
<comment type="caution">
    <text evidence="2">The sequence shown here is derived from an EMBL/GenBank/DDBJ whole genome shotgun (WGS) entry which is preliminary data.</text>
</comment>
<feature type="region of interest" description="Disordered" evidence="1">
    <location>
        <begin position="1"/>
        <end position="105"/>
    </location>
</feature>
<gene>
    <name evidence="2" type="primary">A10p011130.1_BraROA</name>
    <name evidence="2" type="ORF">IGI04_040017</name>
</gene>
<accession>A0ABQ7KN20</accession>
<reference evidence="2 3" key="1">
    <citation type="submission" date="2021-03" db="EMBL/GenBank/DDBJ databases">
        <authorList>
            <person name="King G.J."/>
            <person name="Bancroft I."/>
            <person name="Baten A."/>
            <person name="Bloomfield J."/>
            <person name="Borpatragohain P."/>
            <person name="He Z."/>
            <person name="Irish N."/>
            <person name="Irwin J."/>
            <person name="Liu K."/>
            <person name="Mauleon R.P."/>
            <person name="Moore J."/>
            <person name="Morris R."/>
            <person name="Ostergaard L."/>
            <person name="Wang B."/>
            <person name="Wells R."/>
        </authorList>
    </citation>
    <scope>NUCLEOTIDE SEQUENCE [LARGE SCALE GENOMIC DNA]</scope>
    <source>
        <strain evidence="2">R-o-18</strain>
        <tissue evidence="2">Leaf</tissue>
    </source>
</reference>
<proteinExistence type="predicted"/>
<evidence type="ECO:0000313" key="2">
    <source>
        <dbReference type="EMBL" id="KAG5375421.1"/>
    </source>
</evidence>
<keyword evidence="3" id="KW-1185">Reference proteome</keyword>
<protein>
    <submittedName>
        <fullName evidence="2">Uncharacterized protein</fullName>
    </submittedName>
</protein>
<evidence type="ECO:0000313" key="3">
    <source>
        <dbReference type="Proteomes" id="UP000823674"/>
    </source>
</evidence>
<evidence type="ECO:0000256" key="1">
    <source>
        <dbReference type="SAM" id="MobiDB-lite"/>
    </source>
</evidence>
<sequence>MDSAVSPGSSEPPESDRKEQDVRDGFVEGSEEAKGVMVVDLKKGNPSWVSVAQDKRRAGGSVEKAGEKDDESQDREGRTLRRESIETSENKVVKEDTISKEDNSNTWALVSPDKIGRVQSTPQREPGGVQISASKYSVLSLHEAEEGEILQLEGHEGGKQAREKIENIETKVMLLETRYRVAKMSLSLKTVLNRSGKMQSQGPRK</sequence>
<feature type="compositionally biased region" description="Basic and acidic residues" evidence="1">
    <location>
        <begin position="74"/>
        <end position="103"/>
    </location>
</feature>
<name>A0ABQ7KN20_BRACM</name>